<name>A0A6A6XDK8_9PLEO</name>
<protein>
    <submittedName>
        <fullName evidence="2">Uncharacterized protein</fullName>
    </submittedName>
</protein>
<dbReference type="AlphaFoldDB" id="A0A6A6XDK8"/>
<evidence type="ECO:0000313" key="3">
    <source>
        <dbReference type="Proteomes" id="UP000799757"/>
    </source>
</evidence>
<keyword evidence="1" id="KW-0472">Membrane</keyword>
<keyword evidence="1" id="KW-1133">Transmembrane helix</keyword>
<evidence type="ECO:0000256" key="1">
    <source>
        <dbReference type="SAM" id="Phobius"/>
    </source>
</evidence>
<keyword evidence="3" id="KW-1185">Reference proteome</keyword>
<accession>A0A6A6XDK8</accession>
<keyword evidence="1" id="KW-0812">Transmembrane</keyword>
<evidence type="ECO:0000313" key="2">
    <source>
        <dbReference type="EMBL" id="KAF2794546.1"/>
    </source>
</evidence>
<organism evidence="2 3">
    <name type="scientific">Melanomma pulvis-pyrius CBS 109.77</name>
    <dbReference type="NCBI Taxonomy" id="1314802"/>
    <lineage>
        <taxon>Eukaryota</taxon>
        <taxon>Fungi</taxon>
        <taxon>Dikarya</taxon>
        <taxon>Ascomycota</taxon>
        <taxon>Pezizomycotina</taxon>
        <taxon>Dothideomycetes</taxon>
        <taxon>Pleosporomycetidae</taxon>
        <taxon>Pleosporales</taxon>
        <taxon>Melanommataceae</taxon>
        <taxon>Melanomma</taxon>
    </lineage>
</organism>
<feature type="transmembrane region" description="Helical" evidence="1">
    <location>
        <begin position="36"/>
        <end position="60"/>
    </location>
</feature>
<reference evidence="2" key="1">
    <citation type="journal article" date="2020" name="Stud. Mycol.">
        <title>101 Dothideomycetes genomes: a test case for predicting lifestyles and emergence of pathogens.</title>
        <authorList>
            <person name="Haridas S."/>
            <person name="Albert R."/>
            <person name="Binder M."/>
            <person name="Bloem J."/>
            <person name="Labutti K."/>
            <person name="Salamov A."/>
            <person name="Andreopoulos B."/>
            <person name="Baker S."/>
            <person name="Barry K."/>
            <person name="Bills G."/>
            <person name="Bluhm B."/>
            <person name="Cannon C."/>
            <person name="Castanera R."/>
            <person name="Culley D."/>
            <person name="Daum C."/>
            <person name="Ezra D."/>
            <person name="Gonzalez J."/>
            <person name="Henrissat B."/>
            <person name="Kuo A."/>
            <person name="Liang C."/>
            <person name="Lipzen A."/>
            <person name="Lutzoni F."/>
            <person name="Magnuson J."/>
            <person name="Mondo S."/>
            <person name="Nolan M."/>
            <person name="Ohm R."/>
            <person name="Pangilinan J."/>
            <person name="Park H.-J."/>
            <person name="Ramirez L."/>
            <person name="Alfaro M."/>
            <person name="Sun H."/>
            <person name="Tritt A."/>
            <person name="Yoshinaga Y."/>
            <person name="Zwiers L.-H."/>
            <person name="Turgeon B."/>
            <person name="Goodwin S."/>
            <person name="Spatafora J."/>
            <person name="Crous P."/>
            <person name="Grigoriev I."/>
        </authorList>
    </citation>
    <scope>NUCLEOTIDE SEQUENCE</scope>
    <source>
        <strain evidence="2">CBS 109.77</strain>
    </source>
</reference>
<proteinExistence type="predicted"/>
<dbReference type="EMBL" id="MU001887">
    <property type="protein sequence ID" value="KAF2794546.1"/>
    <property type="molecule type" value="Genomic_DNA"/>
</dbReference>
<gene>
    <name evidence="2" type="ORF">K505DRAFT_25688</name>
</gene>
<dbReference type="Proteomes" id="UP000799757">
    <property type="component" value="Unassembled WGS sequence"/>
</dbReference>
<sequence>MLTMRISNCRRSWGVVGQINSVLGSAMLHRRSLSPFFSFALTGIVMLMLTCIPVVGVMILRNILKSQ</sequence>